<keyword evidence="3" id="KW-1185">Reference proteome</keyword>
<organism evidence="2 3">
    <name type="scientific">Ligaoa zhengdingensis</name>
    <dbReference type="NCBI Taxonomy" id="2763658"/>
    <lineage>
        <taxon>Bacteria</taxon>
        <taxon>Bacillati</taxon>
        <taxon>Bacillota</taxon>
        <taxon>Clostridia</taxon>
        <taxon>Eubacteriales</taxon>
        <taxon>Oscillospiraceae</taxon>
        <taxon>Ligaoa</taxon>
    </lineage>
</organism>
<feature type="transmembrane region" description="Helical" evidence="1">
    <location>
        <begin position="119"/>
        <end position="145"/>
    </location>
</feature>
<keyword evidence="1" id="KW-0812">Transmembrane</keyword>
<feature type="transmembrane region" description="Helical" evidence="1">
    <location>
        <begin position="165"/>
        <end position="185"/>
    </location>
</feature>
<dbReference type="EMBL" id="JACRST010000007">
    <property type="protein sequence ID" value="MBC8546607.1"/>
    <property type="molecule type" value="Genomic_DNA"/>
</dbReference>
<dbReference type="RefSeq" id="WP_249282683.1">
    <property type="nucleotide sequence ID" value="NZ_JACRST010000007.1"/>
</dbReference>
<feature type="transmembrane region" description="Helical" evidence="1">
    <location>
        <begin position="66"/>
        <end position="85"/>
    </location>
</feature>
<feature type="transmembrane region" description="Helical" evidence="1">
    <location>
        <begin position="91"/>
        <end position="107"/>
    </location>
</feature>
<evidence type="ECO:0000313" key="3">
    <source>
        <dbReference type="Proteomes" id="UP000653127"/>
    </source>
</evidence>
<name>A0A926DZX2_9FIRM</name>
<proteinExistence type="predicted"/>
<protein>
    <submittedName>
        <fullName evidence="2">ECF transporter S component</fullName>
    </submittedName>
</protein>
<evidence type="ECO:0000313" key="2">
    <source>
        <dbReference type="EMBL" id="MBC8546607.1"/>
    </source>
</evidence>
<reference evidence="2" key="1">
    <citation type="submission" date="2020-08" db="EMBL/GenBank/DDBJ databases">
        <title>Genome public.</title>
        <authorList>
            <person name="Liu C."/>
            <person name="Sun Q."/>
        </authorList>
    </citation>
    <scope>NUCLEOTIDE SEQUENCE</scope>
    <source>
        <strain evidence="2">NSJ-31</strain>
    </source>
</reference>
<keyword evidence="1" id="KW-1133">Transmembrane helix</keyword>
<sequence>MKQRTLWITRTAVLLALVLVAQFVGKLVPAGAVIAGPFSVSQLITGSLVNLMLAIAAGVVGLGSGVTVGVLSAILATLLGVGPIFPQITPLIALGNAILVAVLWGTFRAADRLRGGAELAARLGGVVLAAAVKCAFLWLTVPWMLGLIPEVKPQQAQMLTIMFSWPQAVTALTGGLLGLVVIPPLKKALKTGRTF</sequence>
<feature type="transmembrane region" description="Helical" evidence="1">
    <location>
        <begin position="40"/>
        <end position="59"/>
    </location>
</feature>
<accession>A0A926DZX2</accession>
<dbReference type="AlphaFoldDB" id="A0A926DZX2"/>
<dbReference type="Proteomes" id="UP000653127">
    <property type="component" value="Unassembled WGS sequence"/>
</dbReference>
<keyword evidence="1" id="KW-0472">Membrane</keyword>
<gene>
    <name evidence="2" type="ORF">H8711_06620</name>
</gene>
<comment type="caution">
    <text evidence="2">The sequence shown here is derived from an EMBL/GenBank/DDBJ whole genome shotgun (WGS) entry which is preliminary data.</text>
</comment>
<evidence type="ECO:0000256" key="1">
    <source>
        <dbReference type="SAM" id="Phobius"/>
    </source>
</evidence>